<accession>A0A0D6PE36</accession>
<comment type="caution">
    <text evidence="1">The sequence shown here is derived from an EMBL/GenBank/DDBJ whole genome shotgun (WGS) entry which is preliminary data.</text>
</comment>
<dbReference type="EMBL" id="BANC01000034">
    <property type="protein sequence ID" value="GAN79937.1"/>
    <property type="molecule type" value="Genomic_DNA"/>
</dbReference>
<dbReference type="OrthoDB" id="9926915at2"/>
<organism evidence="1 2">
    <name type="scientific">Acidocella aminolytica 101 = DSM 11237</name>
    <dbReference type="NCBI Taxonomy" id="1120923"/>
    <lineage>
        <taxon>Bacteria</taxon>
        <taxon>Pseudomonadati</taxon>
        <taxon>Pseudomonadota</taxon>
        <taxon>Alphaproteobacteria</taxon>
        <taxon>Acetobacterales</taxon>
        <taxon>Acidocellaceae</taxon>
        <taxon>Acidocella</taxon>
    </lineage>
</organism>
<evidence type="ECO:0000313" key="2">
    <source>
        <dbReference type="Proteomes" id="UP000032668"/>
    </source>
</evidence>
<name>A0A0D6PE36_9PROT</name>
<protein>
    <submittedName>
        <fullName evidence="1">Uncharacterized protein</fullName>
    </submittedName>
</protein>
<keyword evidence="2" id="KW-1185">Reference proteome</keyword>
<gene>
    <name evidence="1" type="ORF">Aam_034_081</name>
</gene>
<evidence type="ECO:0000313" key="1">
    <source>
        <dbReference type="EMBL" id="GAN79937.1"/>
    </source>
</evidence>
<dbReference type="RefSeq" id="WP_048878355.1">
    <property type="nucleotide sequence ID" value="NZ_BANC01000034.1"/>
</dbReference>
<reference evidence="1 2" key="1">
    <citation type="submission" date="2012-11" db="EMBL/GenBank/DDBJ databases">
        <title>Whole genome sequence of Acidocella aminolytica 101 = DSM 11237.</title>
        <authorList>
            <person name="Azuma Y."/>
            <person name="Higashiura N."/>
            <person name="Hirakawa H."/>
            <person name="Matsushita K."/>
        </authorList>
    </citation>
    <scope>NUCLEOTIDE SEQUENCE [LARGE SCALE GENOMIC DNA]</scope>
    <source>
        <strain evidence="2">101 / DSM 11237</strain>
    </source>
</reference>
<sequence length="154" mass="16743">MPAIASFVRLPREELKDIAKAITGDDPQSLPDVLAANGTSVVEFEEDGDIFSVLLPVLADDYDIDLETSENAVLADLAEVTEALVFILTKEDQDKYYEQLNPENFTVEELDEAYEDFSEEDADGAGAAMLAGIGALYQALQEVDVDHVVVVTVT</sequence>
<proteinExistence type="predicted"/>
<dbReference type="Proteomes" id="UP000032668">
    <property type="component" value="Unassembled WGS sequence"/>
</dbReference>
<dbReference type="AlphaFoldDB" id="A0A0D6PE36"/>